<proteinExistence type="predicted"/>
<accession>A0ABN3PF62</accession>
<dbReference type="Gene3D" id="3.40.50.1000">
    <property type="entry name" value="HAD superfamily/HAD-like"/>
    <property type="match status" value="1"/>
</dbReference>
<protein>
    <submittedName>
        <fullName evidence="1">HAD family hydrolase</fullName>
    </submittedName>
</protein>
<evidence type="ECO:0000313" key="2">
    <source>
        <dbReference type="Proteomes" id="UP001500274"/>
    </source>
</evidence>
<dbReference type="RefSeq" id="WP_344228785.1">
    <property type="nucleotide sequence ID" value="NZ_BAAARI010000012.1"/>
</dbReference>
<keyword evidence="1" id="KW-0378">Hydrolase</keyword>
<dbReference type="EMBL" id="BAAARI010000012">
    <property type="protein sequence ID" value="GAA2579164.1"/>
    <property type="molecule type" value="Genomic_DNA"/>
</dbReference>
<dbReference type="InterPro" id="IPR023214">
    <property type="entry name" value="HAD_sf"/>
</dbReference>
<name>A0ABN3PF62_9MICO</name>
<dbReference type="GO" id="GO:0016787">
    <property type="term" value="F:hydrolase activity"/>
    <property type="evidence" value="ECO:0007669"/>
    <property type="project" value="UniProtKB-KW"/>
</dbReference>
<comment type="caution">
    <text evidence="1">The sequence shown here is derived from an EMBL/GenBank/DDBJ whole genome shotgun (WGS) entry which is preliminary data.</text>
</comment>
<sequence>MPRPVLIFDFDGTVALGDGPVLAYAASVAAAGRLPESFVTEVRRGLDDPTAEGAVDGYDLVRILALRAGADETHLAFGYRASRGMLATSAAPIGTPAGLARLLDEVDAERILLTNAPDVRLLEALDALGLAGRFDRIVTDAAKPAGLETLLDELDPARPVLSIGDIWRNDLAPAHARGHATALVGASSAPAARPTYRAARLDDLLDDIARWALAARVA</sequence>
<organism evidence="1 2">
    <name type="scientific">Microbacterium binotii</name>
    <dbReference type="NCBI Taxonomy" id="462710"/>
    <lineage>
        <taxon>Bacteria</taxon>
        <taxon>Bacillati</taxon>
        <taxon>Actinomycetota</taxon>
        <taxon>Actinomycetes</taxon>
        <taxon>Micrococcales</taxon>
        <taxon>Microbacteriaceae</taxon>
        <taxon>Microbacterium</taxon>
    </lineage>
</organism>
<evidence type="ECO:0000313" key="1">
    <source>
        <dbReference type="EMBL" id="GAA2579164.1"/>
    </source>
</evidence>
<keyword evidence="2" id="KW-1185">Reference proteome</keyword>
<gene>
    <name evidence="1" type="ORF">GCM10009862_17990</name>
</gene>
<reference evidence="1 2" key="1">
    <citation type="journal article" date="2019" name="Int. J. Syst. Evol. Microbiol.">
        <title>The Global Catalogue of Microorganisms (GCM) 10K type strain sequencing project: providing services to taxonomists for standard genome sequencing and annotation.</title>
        <authorList>
            <consortium name="The Broad Institute Genomics Platform"/>
            <consortium name="The Broad Institute Genome Sequencing Center for Infectious Disease"/>
            <person name="Wu L."/>
            <person name="Ma J."/>
        </authorList>
    </citation>
    <scope>NUCLEOTIDE SEQUENCE [LARGE SCALE GENOMIC DNA]</scope>
    <source>
        <strain evidence="1 2">JCM 16365</strain>
    </source>
</reference>
<dbReference type="SUPFAM" id="SSF56784">
    <property type="entry name" value="HAD-like"/>
    <property type="match status" value="1"/>
</dbReference>
<dbReference type="InterPro" id="IPR036412">
    <property type="entry name" value="HAD-like_sf"/>
</dbReference>
<dbReference type="Proteomes" id="UP001500274">
    <property type="component" value="Unassembled WGS sequence"/>
</dbReference>